<dbReference type="EMBL" id="JAMQGR010000002">
    <property type="protein sequence ID" value="MCM2565526.1"/>
    <property type="molecule type" value="Genomic_DNA"/>
</dbReference>
<sequence length="98" mass="10814">MSVPDDKLGASVGSPVLELLYNNKEETMRDVVNEVYKKMKVGAVAWVRPVAAKGDTLETFQSSYEHAKALADEGLITIGDVKRQADNMIEAIRIHRIA</sequence>
<protein>
    <submittedName>
        <fullName evidence="1">Uncharacterized protein</fullName>
    </submittedName>
</protein>
<keyword evidence="2" id="KW-1185">Reference proteome</keyword>
<gene>
    <name evidence="1" type="ORF">NCG91_07935</name>
</gene>
<evidence type="ECO:0000313" key="2">
    <source>
        <dbReference type="Proteomes" id="UP001202243"/>
    </source>
</evidence>
<organism evidence="1 2">
    <name type="scientific">Janthinobacterium kumbetense</name>
    <dbReference type="NCBI Taxonomy" id="2950280"/>
    <lineage>
        <taxon>Bacteria</taxon>
        <taxon>Pseudomonadati</taxon>
        <taxon>Pseudomonadota</taxon>
        <taxon>Betaproteobacteria</taxon>
        <taxon>Burkholderiales</taxon>
        <taxon>Oxalobacteraceae</taxon>
        <taxon>Janthinobacterium</taxon>
    </lineage>
</organism>
<name>A0ABT0WN91_9BURK</name>
<comment type="caution">
    <text evidence="1">The sequence shown here is derived from an EMBL/GenBank/DDBJ whole genome shotgun (WGS) entry which is preliminary data.</text>
</comment>
<evidence type="ECO:0000313" key="1">
    <source>
        <dbReference type="EMBL" id="MCM2565526.1"/>
    </source>
</evidence>
<reference evidence="1 2" key="1">
    <citation type="submission" date="2022-06" db="EMBL/GenBank/DDBJ databases">
        <title>Janthinobacterium kumbetensis sp. nov., isolated from spring water in Turkey.</title>
        <authorList>
            <person name="Inan Bektas K."/>
            <person name="Belduz A.A."/>
            <person name="Canakci S."/>
            <person name="Nalcaoglu A."/>
            <person name="Ceylan E."/>
            <person name="Kati H."/>
        </authorList>
    </citation>
    <scope>NUCLEOTIDE SEQUENCE [LARGE SCALE GENOMIC DNA]</scope>
    <source>
        <strain evidence="1 2">GK</strain>
    </source>
</reference>
<proteinExistence type="predicted"/>
<accession>A0ABT0WN91</accession>
<dbReference type="RefSeq" id="WP_251349309.1">
    <property type="nucleotide sequence ID" value="NZ_JAMQGR010000002.1"/>
</dbReference>
<dbReference type="Proteomes" id="UP001202243">
    <property type="component" value="Unassembled WGS sequence"/>
</dbReference>